<organism evidence="3 4">
    <name type="scientific">Monilinia fructigena</name>
    <dbReference type="NCBI Taxonomy" id="38457"/>
    <lineage>
        <taxon>Eukaryota</taxon>
        <taxon>Fungi</taxon>
        <taxon>Dikarya</taxon>
        <taxon>Ascomycota</taxon>
        <taxon>Pezizomycotina</taxon>
        <taxon>Leotiomycetes</taxon>
        <taxon>Helotiales</taxon>
        <taxon>Sclerotiniaceae</taxon>
        <taxon>Monilinia</taxon>
    </lineage>
</organism>
<keyword evidence="4" id="KW-1185">Reference proteome</keyword>
<name>A0A395IGE8_9HELO</name>
<dbReference type="EMBL" id="QKRW01000056">
    <property type="protein sequence ID" value="RAL59241.1"/>
    <property type="molecule type" value="Genomic_DNA"/>
</dbReference>
<feature type="chain" id="PRO_5017394511" description="Ubiquitin-like domain-containing protein" evidence="1">
    <location>
        <begin position="25"/>
        <end position="634"/>
    </location>
</feature>
<dbReference type="AlphaFoldDB" id="A0A395IGE8"/>
<dbReference type="Pfam" id="PF22893">
    <property type="entry name" value="ULD_2"/>
    <property type="match status" value="1"/>
</dbReference>
<sequence>MAAFGWSAGDLAAAIGVIWTVCESLKSAGGASDSYQESLGFLQGLHGTLKRLHDVNDRNLSSDDRNFIKSQLHLIQKPVDKFAQNIISRYGSDLGEKPTGKALRKWIIGSAKKVAWALLKEADKLRDEISLPLLSIQLCELYQIQLITCQLRDQLPTEISNHIITNIGNKFPNLLEQYIDPLRSHAVAQAQLQEDRDKRIKELLVEIPQDMKKLHRESDYRTQQVIGDAAELSKQTKAFLGEKIDQLPNQIVKDMNALTRATELQASMTLKTVQRMENALQENIFDVKALKSALIYKASPSEPEWEGQKLIKSGSKSGQTLMEVKMHFKELCLLLARLVRELLEQLWPLIAPIFLHLKTLQCYIAHVPSFLLNDNITFIDAFNRPRSLPYGTYRNWGTFTRFLQTSFEGIPGNRQIMDDNFWLTDNMGRTIDQSNWECSVRPKAQISMSIILDNWVIRDCCPKCRTKIGPASHMPNKLLKCTGQGCGLEIYLASASTTFMTQMTKRAAQRPEFPVSYEISRSVQYFKGLHSREQARENYKHLVEPGETLIQEQHIDNYKNIHNEYAHLVLAEQRKGFSPPGEFVWDVVKQEEDRKAEAFELQKYFRRVLFVGSQDVMQNSRTKHSGNATSQVSI</sequence>
<accession>A0A395IGE8</accession>
<proteinExistence type="predicted"/>
<reference evidence="3 4" key="1">
    <citation type="submission" date="2018-06" db="EMBL/GenBank/DDBJ databases">
        <title>Genome Sequence of the Brown Rot Fungal Pathogen Monilinia fructigena.</title>
        <authorList>
            <person name="Landi L."/>
            <person name="De Miccolis Angelini R.M."/>
            <person name="Pollastro S."/>
            <person name="Abate D."/>
            <person name="Faretra F."/>
            <person name="Romanazzi G."/>
        </authorList>
    </citation>
    <scope>NUCLEOTIDE SEQUENCE [LARGE SCALE GENOMIC DNA]</scope>
    <source>
        <strain evidence="3 4">Mfrg269</strain>
    </source>
</reference>
<dbReference type="InterPro" id="IPR054464">
    <property type="entry name" value="ULD_fung"/>
</dbReference>
<dbReference type="OrthoDB" id="3045089at2759"/>
<evidence type="ECO:0000256" key="1">
    <source>
        <dbReference type="SAM" id="SignalP"/>
    </source>
</evidence>
<protein>
    <recommendedName>
        <fullName evidence="2">Ubiquitin-like domain-containing protein</fullName>
    </recommendedName>
</protein>
<dbReference type="Proteomes" id="UP000249056">
    <property type="component" value="Unassembled WGS sequence"/>
</dbReference>
<feature type="signal peptide" evidence="1">
    <location>
        <begin position="1"/>
        <end position="24"/>
    </location>
</feature>
<keyword evidence="1" id="KW-0732">Signal</keyword>
<comment type="caution">
    <text evidence="3">The sequence shown here is derived from an EMBL/GenBank/DDBJ whole genome shotgun (WGS) entry which is preliminary data.</text>
</comment>
<dbReference type="PANTHER" id="PTHR38886:SF1">
    <property type="entry name" value="NACHT-NTPASE AND P-LOOP NTPASES N-TERMINAL DOMAIN-CONTAINING PROTEIN"/>
    <property type="match status" value="1"/>
</dbReference>
<evidence type="ECO:0000259" key="2">
    <source>
        <dbReference type="Pfam" id="PF22893"/>
    </source>
</evidence>
<feature type="domain" description="Ubiquitin-like" evidence="2">
    <location>
        <begin position="373"/>
        <end position="452"/>
    </location>
</feature>
<evidence type="ECO:0000313" key="3">
    <source>
        <dbReference type="EMBL" id="RAL59241.1"/>
    </source>
</evidence>
<evidence type="ECO:0000313" key="4">
    <source>
        <dbReference type="Proteomes" id="UP000249056"/>
    </source>
</evidence>
<gene>
    <name evidence="3" type="ORF">DID88_006956</name>
</gene>
<dbReference type="PANTHER" id="PTHR38886">
    <property type="entry name" value="SESA DOMAIN-CONTAINING PROTEIN"/>
    <property type="match status" value="1"/>
</dbReference>